<feature type="coiled-coil region" evidence="1">
    <location>
        <begin position="135"/>
        <end position="162"/>
    </location>
</feature>
<dbReference type="WBParaSite" id="HCON_00175770-00001">
    <property type="protein sequence ID" value="HCON_00175770-00001"/>
    <property type="gene ID" value="HCON_00175770"/>
</dbReference>
<sequence>MDHAIVFFTSSKTADIVSLSAITGARTINSTVKVRWNRKSYTAKIVLIATKSRCEEKIADVGEDGKLVERFFTVGESTTISESDVLSQRGDEILARENSDRTNADNRELVEQIRLMRLATVGAFRDLDKRMDRMEYRQERQIAALQAEIRELKEQLSCRSAEGEIDNSIFPQDRLEAILSLKHGSLTKFALAVEQEMFEDNPTELLKNVEDRIYSAKKIDYLRKAVFKYFTVSKSSEKSVADGEKCSER</sequence>
<name>A0A7I4Z5D1_HAECO</name>
<organism evidence="2 3">
    <name type="scientific">Haemonchus contortus</name>
    <name type="common">Barber pole worm</name>
    <dbReference type="NCBI Taxonomy" id="6289"/>
    <lineage>
        <taxon>Eukaryota</taxon>
        <taxon>Metazoa</taxon>
        <taxon>Ecdysozoa</taxon>
        <taxon>Nematoda</taxon>
        <taxon>Chromadorea</taxon>
        <taxon>Rhabditida</taxon>
        <taxon>Rhabditina</taxon>
        <taxon>Rhabditomorpha</taxon>
        <taxon>Strongyloidea</taxon>
        <taxon>Trichostrongylidae</taxon>
        <taxon>Haemonchus</taxon>
    </lineage>
</organism>
<proteinExistence type="predicted"/>
<dbReference type="Proteomes" id="UP000025227">
    <property type="component" value="Unplaced"/>
</dbReference>
<dbReference type="OMA" id="MEHRHER"/>
<keyword evidence="1" id="KW-0175">Coiled coil</keyword>
<evidence type="ECO:0000313" key="2">
    <source>
        <dbReference type="Proteomes" id="UP000025227"/>
    </source>
</evidence>
<dbReference type="OrthoDB" id="5855027at2759"/>
<keyword evidence="2" id="KW-1185">Reference proteome</keyword>
<accession>A0A7I4Z5D1</accession>
<reference evidence="3" key="1">
    <citation type="submission" date="2020-12" db="UniProtKB">
        <authorList>
            <consortium name="WormBaseParasite"/>
        </authorList>
    </citation>
    <scope>IDENTIFICATION</scope>
    <source>
        <strain evidence="3">MHco3</strain>
    </source>
</reference>
<dbReference type="AlphaFoldDB" id="A0A7I4Z5D1"/>
<evidence type="ECO:0000256" key="1">
    <source>
        <dbReference type="SAM" id="Coils"/>
    </source>
</evidence>
<protein>
    <submittedName>
        <fullName evidence="3">PKcGMP_CC domain-containing protein</fullName>
    </submittedName>
</protein>
<evidence type="ECO:0000313" key="3">
    <source>
        <dbReference type="WBParaSite" id="HCON_00175770-00001"/>
    </source>
</evidence>